<dbReference type="RefSeq" id="XP_009768790.1">
    <property type="nucleotide sequence ID" value="XM_009770488.1"/>
</dbReference>
<sequence length="282" mass="31966">MSHGCYCSKVFSTERSDVEVLIDTTKSALNNANSKEVWVFDEGSHVNGNTHQSHSKTLQIEYTIETLVNQIGIPSISVPINSLVGLTGFNGNVTKVLESKNKEEENARDNAAPIPFTRQGYVMLNAIGRFHGIEFSFATANQNILFHHHDFGLHKYSWIDTGTTRAKFPLLFSLLFFIGYDIFQRGSIPPPKLTKIFRSPNCRFPIRQKVVIHTDTCRIHALEDLRSYSNWKNICSIELQLKLQRNAYDGKSESASRMDIRVSSSGNNTNHQVLCIFYIFIC</sequence>
<dbReference type="Proteomes" id="UP000189701">
    <property type="component" value="Unplaced"/>
</dbReference>
<keyword evidence="1" id="KW-1185">Reference proteome</keyword>
<reference evidence="2" key="2">
    <citation type="submission" date="2025-08" db="UniProtKB">
        <authorList>
            <consortium name="RefSeq"/>
        </authorList>
    </citation>
    <scope>IDENTIFICATION</scope>
    <source>
        <tissue evidence="2">Leaf</tissue>
    </source>
</reference>
<reference evidence="1" key="1">
    <citation type="journal article" date="2013" name="Genome Biol.">
        <title>Reference genomes and transcriptomes of Nicotiana sylvestris and Nicotiana tomentosiformis.</title>
        <authorList>
            <person name="Sierro N."/>
            <person name="Battey J.N."/>
            <person name="Ouadi S."/>
            <person name="Bovet L."/>
            <person name="Goepfert S."/>
            <person name="Bakaher N."/>
            <person name="Peitsch M.C."/>
            <person name="Ivanov N.V."/>
        </authorList>
    </citation>
    <scope>NUCLEOTIDE SEQUENCE [LARGE SCALE GENOMIC DNA]</scope>
</reference>
<protein>
    <submittedName>
        <fullName evidence="2">Uncharacterized protein LOC104219763</fullName>
    </submittedName>
</protein>
<dbReference type="AlphaFoldDB" id="A0A1U7W3E7"/>
<organism evidence="1 2">
    <name type="scientific">Nicotiana sylvestris</name>
    <name type="common">Wood tobacco</name>
    <name type="synonym">South American tobacco</name>
    <dbReference type="NCBI Taxonomy" id="4096"/>
    <lineage>
        <taxon>Eukaryota</taxon>
        <taxon>Viridiplantae</taxon>
        <taxon>Streptophyta</taxon>
        <taxon>Embryophyta</taxon>
        <taxon>Tracheophyta</taxon>
        <taxon>Spermatophyta</taxon>
        <taxon>Magnoliopsida</taxon>
        <taxon>eudicotyledons</taxon>
        <taxon>Gunneridae</taxon>
        <taxon>Pentapetalae</taxon>
        <taxon>asterids</taxon>
        <taxon>lamiids</taxon>
        <taxon>Solanales</taxon>
        <taxon>Solanaceae</taxon>
        <taxon>Nicotianoideae</taxon>
        <taxon>Nicotianeae</taxon>
        <taxon>Nicotiana</taxon>
    </lineage>
</organism>
<proteinExistence type="predicted"/>
<accession>A0A1U7W3E7</accession>
<gene>
    <name evidence="2" type="primary">LOC104219763</name>
</gene>
<evidence type="ECO:0000313" key="1">
    <source>
        <dbReference type="Proteomes" id="UP000189701"/>
    </source>
</evidence>
<evidence type="ECO:0000313" key="2">
    <source>
        <dbReference type="RefSeq" id="XP_009768790.1"/>
    </source>
</evidence>
<name>A0A1U7W3E7_NICSY</name>